<name>A0A1I7ZJU7_9BILA</name>
<accession>A0A1I7ZJU7</accession>
<dbReference type="AlphaFoldDB" id="A0A1I7ZJU7"/>
<organism evidence="2 3">
    <name type="scientific">Steinernema glaseri</name>
    <dbReference type="NCBI Taxonomy" id="37863"/>
    <lineage>
        <taxon>Eukaryota</taxon>
        <taxon>Metazoa</taxon>
        <taxon>Ecdysozoa</taxon>
        <taxon>Nematoda</taxon>
        <taxon>Chromadorea</taxon>
        <taxon>Rhabditida</taxon>
        <taxon>Tylenchina</taxon>
        <taxon>Panagrolaimomorpha</taxon>
        <taxon>Strongyloidoidea</taxon>
        <taxon>Steinernematidae</taxon>
        <taxon>Steinernema</taxon>
    </lineage>
</organism>
<evidence type="ECO:0000313" key="2">
    <source>
        <dbReference type="Proteomes" id="UP000095287"/>
    </source>
</evidence>
<reference evidence="3" key="1">
    <citation type="submission" date="2016-11" db="UniProtKB">
        <authorList>
            <consortium name="WormBaseParasite"/>
        </authorList>
    </citation>
    <scope>IDENTIFICATION</scope>
</reference>
<dbReference type="Proteomes" id="UP000095287">
    <property type="component" value="Unplaced"/>
</dbReference>
<keyword evidence="2" id="KW-1185">Reference proteome</keyword>
<dbReference type="WBParaSite" id="L893_g27150.t1">
    <property type="protein sequence ID" value="L893_g27150.t1"/>
    <property type="gene ID" value="L893_g27150"/>
</dbReference>
<protein>
    <submittedName>
        <fullName evidence="3">BBS2_C domain-containing protein</fullName>
    </submittedName>
</protein>
<evidence type="ECO:0000313" key="3">
    <source>
        <dbReference type="WBParaSite" id="L893_g27150.t1"/>
    </source>
</evidence>
<feature type="compositionally biased region" description="Polar residues" evidence="1">
    <location>
        <begin position="241"/>
        <end position="252"/>
    </location>
</feature>
<proteinExistence type="predicted"/>
<sequence length="261" mass="29741">QKVTALAAALECTPEHCPLQEALVRASPVQPWLHRDYNIFVHQTRLYLMDEKTETNEKLALIYDKMFRLIRKDYLLRENLLNENIDGFGNLMDFLLVSRKLYPSQRIGELLAPSLVSSNISILANNLGMITYKANFYLKNPQLATLKDFVDRLSAAPNPEELLSIYKDLKEIDPGTIRLIDKAQIHEMFTFEDLMESLHFANCARLGEGHELGNVDVKMLLQIILVCLGEEYTTAMEEPNGGTTDYSVQNETDISDVELTE</sequence>
<evidence type="ECO:0000256" key="1">
    <source>
        <dbReference type="SAM" id="MobiDB-lite"/>
    </source>
</evidence>
<feature type="region of interest" description="Disordered" evidence="1">
    <location>
        <begin position="237"/>
        <end position="261"/>
    </location>
</feature>